<name>A0A1K1KRC7_9LACO</name>
<gene>
    <name evidence="4" type="ORF">LAC1533_2005</name>
</gene>
<organism evidence="4 5">
    <name type="scientific">Ligilactobacillus acidipiscis</name>
    <dbReference type="NCBI Taxonomy" id="89059"/>
    <lineage>
        <taxon>Bacteria</taxon>
        <taxon>Bacillati</taxon>
        <taxon>Bacillota</taxon>
        <taxon>Bacilli</taxon>
        <taxon>Lactobacillales</taxon>
        <taxon>Lactobacillaceae</taxon>
        <taxon>Ligilactobacillus</taxon>
    </lineage>
</organism>
<evidence type="ECO:0000313" key="5">
    <source>
        <dbReference type="Proteomes" id="UP000190935"/>
    </source>
</evidence>
<keyword evidence="1" id="KW-0808">Transferase</keyword>
<dbReference type="InterPro" id="IPR058592">
    <property type="entry name" value="Gtf3_C"/>
</dbReference>
<proteinExistence type="predicted"/>
<dbReference type="InterPro" id="IPR058591">
    <property type="entry name" value="Gtf3_N"/>
</dbReference>
<sequence length="333" mass="37807">MSEDYVLTSVIDKGSKHAGPKAKEDIEYFLAKDGYHDLTLALPKGHIDKLLFTWTKLNALFKNKKIKKVVFQYPIYSVYLTKKIIAAIRKNTQAKVVIMIHDIESIRVYNGQEKFFKDEISIFNSVDGLIVHNAGMETWLKNHGVHTKMIQLGIFDYHNPVKLIEQQTFTKSICYAGNLAKAEFLEKLNLRNSSLDVFGPNQAEEYPENINYHGSFSADELPSQLNQNFGLIWDGDSLDSCVGLSGDYMRINAPHKTSLYLSCGIPVIVWEKAAVANFVQTNQVGIAVKNLHELDDIMKNMTAEEYHVMVHNAVQIAKKIRMGYFIHQATAKF</sequence>
<dbReference type="Gene3D" id="3.40.50.2000">
    <property type="entry name" value="Glycogen Phosphorylase B"/>
    <property type="match status" value="2"/>
</dbReference>
<feature type="domain" description="Glucosyltransferase 3-like C-terminal" evidence="3">
    <location>
        <begin position="173"/>
        <end position="331"/>
    </location>
</feature>
<evidence type="ECO:0000259" key="3">
    <source>
        <dbReference type="Pfam" id="PF26337"/>
    </source>
</evidence>
<accession>A0A1K1KRC7</accession>
<dbReference type="Proteomes" id="UP000190935">
    <property type="component" value="Chromosome I"/>
</dbReference>
<evidence type="ECO:0000259" key="2">
    <source>
        <dbReference type="Pfam" id="PF26334"/>
    </source>
</evidence>
<dbReference type="AlphaFoldDB" id="A0A1K1KRC7"/>
<protein>
    <submittedName>
        <fullName evidence="4">Nucleotide sugar synthetase-like protein</fullName>
    </submittedName>
</protein>
<dbReference type="KEGG" id="laca:LAC1533_2005"/>
<feature type="domain" description="Glucosyltransferase 3-like N-terminal" evidence="2">
    <location>
        <begin position="5"/>
        <end position="154"/>
    </location>
</feature>
<evidence type="ECO:0000313" key="4">
    <source>
        <dbReference type="EMBL" id="SFV41428.1"/>
    </source>
</evidence>
<dbReference type="GeneID" id="95350112"/>
<dbReference type="Pfam" id="PF26337">
    <property type="entry name" value="Gtf3_C"/>
    <property type="match status" value="1"/>
</dbReference>
<reference evidence="5" key="1">
    <citation type="submission" date="2016-11" db="EMBL/GenBank/DDBJ databases">
        <authorList>
            <person name="Papadimitriou K."/>
        </authorList>
    </citation>
    <scope>NUCLEOTIDE SEQUENCE [LARGE SCALE GENOMIC DNA]</scope>
    <source>
        <strain evidence="5">ACA-DC 1533</strain>
    </source>
</reference>
<dbReference type="Pfam" id="PF26334">
    <property type="entry name" value="Gtf3_N"/>
    <property type="match status" value="1"/>
</dbReference>
<evidence type="ECO:0000256" key="1">
    <source>
        <dbReference type="ARBA" id="ARBA00022679"/>
    </source>
</evidence>
<dbReference type="EMBL" id="LT630287">
    <property type="protein sequence ID" value="SFV41428.1"/>
    <property type="molecule type" value="Genomic_DNA"/>
</dbReference>
<dbReference type="PIRSF" id="PIRSF007023">
    <property type="entry name" value="UDP-Galf_transf"/>
    <property type="match status" value="1"/>
</dbReference>
<dbReference type="RefSeq" id="WP_079579476.1">
    <property type="nucleotide sequence ID" value="NZ_LT630287.1"/>
</dbReference>